<protein>
    <recommendedName>
        <fullName evidence="3">histidine kinase</fullName>
        <ecNumber evidence="3">2.7.13.3</ecNumber>
    </recommendedName>
</protein>
<dbReference type="PROSITE" id="PS50109">
    <property type="entry name" value="HIS_KIN"/>
    <property type="match status" value="1"/>
</dbReference>
<dbReference type="EC" id="2.7.13.3" evidence="3"/>
<dbReference type="InterPro" id="IPR036890">
    <property type="entry name" value="HATPase_C_sf"/>
</dbReference>
<dbReference type="PANTHER" id="PTHR45436:SF14">
    <property type="entry name" value="SENSOR PROTEIN QSEC"/>
    <property type="match status" value="1"/>
</dbReference>
<dbReference type="SUPFAM" id="SSF55874">
    <property type="entry name" value="ATPase domain of HSP90 chaperone/DNA topoisomerase II/histidine kinase"/>
    <property type="match status" value="1"/>
</dbReference>
<evidence type="ECO:0000256" key="5">
    <source>
        <dbReference type="ARBA" id="ARBA00022679"/>
    </source>
</evidence>
<accession>A0A974PJR6</accession>
<feature type="transmembrane region" description="Helical" evidence="12">
    <location>
        <begin position="7"/>
        <end position="29"/>
    </location>
</feature>
<keyword evidence="11" id="KW-0902">Two-component regulatory system</keyword>
<dbReference type="SMART" id="SM00388">
    <property type="entry name" value="HisKA"/>
    <property type="match status" value="1"/>
</dbReference>
<dbReference type="InterPro" id="IPR005467">
    <property type="entry name" value="His_kinase_dom"/>
</dbReference>
<name>A0A974PJR6_9HYPH</name>
<evidence type="ECO:0000256" key="10">
    <source>
        <dbReference type="ARBA" id="ARBA00022989"/>
    </source>
</evidence>
<dbReference type="AlphaFoldDB" id="A0A974PJR6"/>
<evidence type="ECO:0000256" key="1">
    <source>
        <dbReference type="ARBA" id="ARBA00000085"/>
    </source>
</evidence>
<dbReference type="GO" id="GO:0005886">
    <property type="term" value="C:plasma membrane"/>
    <property type="evidence" value="ECO:0007669"/>
    <property type="project" value="TreeGrafter"/>
</dbReference>
<evidence type="ECO:0000313" key="14">
    <source>
        <dbReference type="EMBL" id="QRG04653.1"/>
    </source>
</evidence>
<evidence type="ECO:0000256" key="3">
    <source>
        <dbReference type="ARBA" id="ARBA00012438"/>
    </source>
</evidence>
<keyword evidence="12" id="KW-0472">Membrane</keyword>
<dbReference type="SMART" id="SM00387">
    <property type="entry name" value="HATPase_c"/>
    <property type="match status" value="1"/>
</dbReference>
<dbReference type="InterPro" id="IPR003594">
    <property type="entry name" value="HATPase_dom"/>
</dbReference>
<keyword evidence="10 12" id="KW-1133">Transmembrane helix</keyword>
<feature type="domain" description="Histidine kinase" evidence="13">
    <location>
        <begin position="234"/>
        <end position="435"/>
    </location>
</feature>
<proteinExistence type="predicted"/>
<organism evidence="14 15">
    <name type="scientific">Xanthobacter dioxanivorans</name>
    <dbReference type="NCBI Taxonomy" id="2528964"/>
    <lineage>
        <taxon>Bacteria</taxon>
        <taxon>Pseudomonadati</taxon>
        <taxon>Pseudomonadota</taxon>
        <taxon>Alphaproteobacteria</taxon>
        <taxon>Hyphomicrobiales</taxon>
        <taxon>Xanthobacteraceae</taxon>
        <taxon>Xanthobacter</taxon>
    </lineage>
</organism>
<dbReference type="GO" id="GO:0000155">
    <property type="term" value="F:phosphorelay sensor kinase activity"/>
    <property type="evidence" value="ECO:0007669"/>
    <property type="project" value="InterPro"/>
</dbReference>
<dbReference type="InterPro" id="IPR036097">
    <property type="entry name" value="HisK_dim/P_sf"/>
</dbReference>
<evidence type="ECO:0000256" key="11">
    <source>
        <dbReference type="ARBA" id="ARBA00023012"/>
    </source>
</evidence>
<evidence type="ECO:0000256" key="7">
    <source>
        <dbReference type="ARBA" id="ARBA00022741"/>
    </source>
</evidence>
<keyword evidence="8 14" id="KW-0418">Kinase</keyword>
<comment type="catalytic activity">
    <reaction evidence="1">
        <text>ATP + protein L-histidine = ADP + protein N-phospho-L-histidine.</text>
        <dbReference type="EC" id="2.7.13.3"/>
    </reaction>
</comment>
<dbReference type="GO" id="GO:0005524">
    <property type="term" value="F:ATP binding"/>
    <property type="evidence" value="ECO:0007669"/>
    <property type="project" value="UniProtKB-KW"/>
</dbReference>
<reference evidence="14 15" key="1">
    <citation type="submission" date="2020-10" db="EMBL/GenBank/DDBJ databases">
        <title>Degradation of 1,4-Dioxane by Xanthobacter sp. YN2, via a Novel Group-2 Soluble Di-Iron Monooxygenase.</title>
        <authorList>
            <person name="Ma F."/>
            <person name="Wang Y."/>
            <person name="Yang J."/>
            <person name="Guo H."/>
            <person name="Su D."/>
            <person name="Yu L."/>
        </authorList>
    </citation>
    <scope>NUCLEOTIDE SEQUENCE [LARGE SCALE GENOMIC DNA]</scope>
    <source>
        <strain evidence="14 15">YN2</strain>
    </source>
</reference>
<keyword evidence="9" id="KW-0067">ATP-binding</keyword>
<evidence type="ECO:0000256" key="6">
    <source>
        <dbReference type="ARBA" id="ARBA00022692"/>
    </source>
</evidence>
<dbReference type="RefSeq" id="WP_203191531.1">
    <property type="nucleotide sequence ID" value="NZ_CP063362.1"/>
</dbReference>
<evidence type="ECO:0000256" key="8">
    <source>
        <dbReference type="ARBA" id="ARBA00022777"/>
    </source>
</evidence>
<dbReference type="Pfam" id="PF02518">
    <property type="entry name" value="HATPase_c"/>
    <property type="match status" value="1"/>
</dbReference>
<dbReference type="PANTHER" id="PTHR45436">
    <property type="entry name" value="SENSOR HISTIDINE KINASE YKOH"/>
    <property type="match status" value="1"/>
</dbReference>
<dbReference type="Proteomes" id="UP000596427">
    <property type="component" value="Chromosome"/>
</dbReference>
<keyword evidence="6 12" id="KW-0812">Transmembrane</keyword>
<dbReference type="SUPFAM" id="SSF47384">
    <property type="entry name" value="Homodimeric domain of signal transducing histidine kinase"/>
    <property type="match status" value="1"/>
</dbReference>
<dbReference type="EMBL" id="CP063362">
    <property type="protein sequence ID" value="QRG04653.1"/>
    <property type="molecule type" value="Genomic_DNA"/>
</dbReference>
<dbReference type="CDD" id="cd00075">
    <property type="entry name" value="HATPase"/>
    <property type="match status" value="1"/>
</dbReference>
<dbReference type="Gene3D" id="1.10.287.130">
    <property type="match status" value="1"/>
</dbReference>
<dbReference type="Gene3D" id="3.30.565.10">
    <property type="entry name" value="Histidine kinase-like ATPase, C-terminal domain"/>
    <property type="match status" value="1"/>
</dbReference>
<dbReference type="InterPro" id="IPR003661">
    <property type="entry name" value="HisK_dim/P_dom"/>
</dbReference>
<dbReference type="Pfam" id="PF08521">
    <property type="entry name" value="2CSK_N"/>
    <property type="match status" value="1"/>
</dbReference>
<sequence length="448" mass="47688">MSSLKRRLVLILLAATGVIWLCATGWIYASSRSELEHVLDTRLQEAARMVHSLVAGGNIAAAEAVAQAANPPEAGYERQLSCQIWSLDGRLVAKSGGAPEEALAGPAEGFSERTVNGEPWRVYTILDPDKGVRVMVGDRIGLRDRLVRDLVTGLLAPVILVVPLLGLLIWISVGRGLAPLNAVAGDIAARDGEDMRPVAPAAAPAEIRPLLEAINGLFAKVEAARRQERDVTAFAAHELRTPLAGLKTQAQIALAAHDAPTREGALRQILVSVDRTTRLVRQLLALAKLEGTPSPPLEASGETEAGALLRDIVRQTAKPATAHVVVDDALDAVMLKGDHEALHLMLRNLHENAVEHTVEHMDGGGTIAWRPCAGGLCVEDEGPGIPEDELPLVTRRFYRGRTRSGAGSGLGLTIATMAAARAGARLTLENRRDRGGLRASIVWQRGAA</sequence>
<evidence type="ECO:0000256" key="4">
    <source>
        <dbReference type="ARBA" id="ARBA00022553"/>
    </source>
</evidence>
<evidence type="ECO:0000256" key="12">
    <source>
        <dbReference type="SAM" id="Phobius"/>
    </source>
</evidence>
<evidence type="ECO:0000256" key="9">
    <source>
        <dbReference type="ARBA" id="ARBA00022840"/>
    </source>
</evidence>
<evidence type="ECO:0000259" key="13">
    <source>
        <dbReference type="PROSITE" id="PS50109"/>
    </source>
</evidence>
<comment type="subcellular location">
    <subcellularLocation>
        <location evidence="2">Membrane</location>
        <topology evidence="2">Multi-pass membrane protein</topology>
    </subcellularLocation>
</comment>
<dbReference type="InterPro" id="IPR050428">
    <property type="entry name" value="TCS_sensor_his_kinase"/>
</dbReference>
<keyword evidence="15" id="KW-1185">Reference proteome</keyword>
<keyword evidence="4" id="KW-0597">Phosphoprotein</keyword>
<keyword evidence="7" id="KW-0547">Nucleotide-binding</keyword>
<gene>
    <name evidence="14" type="ORF">EZH22_15870</name>
</gene>
<feature type="transmembrane region" description="Helical" evidence="12">
    <location>
        <begin position="150"/>
        <end position="171"/>
    </location>
</feature>
<dbReference type="Pfam" id="PF00512">
    <property type="entry name" value="HisKA"/>
    <property type="match status" value="1"/>
</dbReference>
<dbReference type="InterPro" id="IPR013727">
    <property type="entry name" value="2CSK_N"/>
</dbReference>
<keyword evidence="5" id="KW-0808">Transferase</keyword>
<dbReference type="KEGG" id="xdi:EZH22_15870"/>
<evidence type="ECO:0000256" key="2">
    <source>
        <dbReference type="ARBA" id="ARBA00004141"/>
    </source>
</evidence>
<evidence type="ECO:0000313" key="15">
    <source>
        <dbReference type="Proteomes" id="UP000596427"/>
    </source>
</evidence>
<dbReference type="CDD" id="cd00082">
    <property type="entry name" value="HisKA"/>
    <property type="match status" value="1"/>
</dbReference>